<organism evidence="9 10">
    <name type="scientific">Phytophthora lilii</name>
    <dbReference type="NCBI Taxonomy" id="2077276"/>
    <lineage>
        <taxon>Eukaryota</taxon>
        <taxon>Sar</taxon>
        <taxon>Stramenopiles</taxon>
        <taxon>Oomycota</taxon>
        <taxon>Peronosporomycetes</taxon>
        <taxon>Peronosporales</taxon>
        <taxon>Peronosporaceae</taxon>
        <taxon>Phytophthora</taxon>
    </lineage>
</organism>
<keyword evidence="5 6" id="KW-1015">Disulfide bond</keyword>
<feature type="region of interest" description="Disordered" evidence="7">
    <location>
        <begin position="121"/>
        <end position="158"/>
    </location>
</feature>
<dbReference type="AlphaFoldDB" id="A0A9W6UBY5"/>
<keyword evidence="8" id="KW-0732">Signal</keyword>
<evidence type="ECO:0000313" key="9">
    <source>
        <dbReference type="EMBL" id="GMF29234.1"/>
    </source>
</evidence>
<evidence type="ECO:0000256" key="1">
    <source>
        <dbReference type="ARBA" id="ARBA00004613"/>
    </source>
</evidence>
<keyword evidence="4 6" id="KW-0928">Hypersensitive response elicitation</keyword>
<dbReference type="EMBL" id="BSXW01000763">
    <property type="protein sequence ID" value="GMF29234.1"/>
    <property type="molecule type" value="Genomic_DNA"/>
</dbReference>
<dbReference type="OrthoDB" id="127966at2759"/>
<dbReference type="InterPro" id="IPR036470">
    <property type="entry name" value="Elicitin_sf"/>
</dbReference>
<comment type="subcellular location">
    <subcellularLocation>
        <location evidence="1 6">Secreted</location>
    </subcellularLocation>
</comment>
<evidence type="ECO:0000313" key="10">
    <source>
        <dbReference type="Proteomes" id="UP001165083"/>
    </source>
</evidence>
<evidence type="ECO:0000256" key="4">
    <source>
        <dbReference type="ARBA" id="ARBA00022978"/>
    </source>
</evidence>
<sequence length="181" mass="19114">MAPLSRFALAASTLLVASVASAQECSSSVSEATIAKIDNSTYYDTCAVENEGVTFNVSTLFDVLNFTDSEFLTFCNSTICLDPVHEMLHSIPKDCLILYKGTERNLSEEVSALHTECHKALGTEDNDGDDNTDSDDKSMSMNMDMDGTSSSSSKGSSAASTVSSTFIAAVITGCTTLAALL</sequence>
<proteinExistence type="inferred from homology"/>
<dbReference type="SUPFAM" id="SSF48647">
    <property type="entry name" value="Fungal elicitin"/>
    <property type="match status" value="1"/>
</dbReference>
<name>A0A9W6UBY5_9STRA</name>
<accession>A0A9W6UBY5</accession>
<comment type="function">
    <text evidence="6">Induces local and distal defense responses (incompatible hypersensitive reaction) in plants from the solanaceae and cruciferae families. Elicits leaf necrosis and causes the accumulation of pathogenesis-related proteins. Might interact with the lipidic molecules of the plasma membrane.</text>
</comment>
<comment type="similarity">
    <text evidence="2 6">Belongs to the elicitin family.</text>
</comment>
<gene>
    <name evidence="9" type="ORF">Plil01_001238300</name>
</gene>
<evidence type="ECO:0000256" key="3">
    <source>
        <dbReference type="ARBA" id="ARBA00022525"/>
    </source>
</evidence>
<evidence type="ECO:0000256" key="5">
    <source>
        <dbReference type="ARBA" id="ARBA00023157"/>
    </source>
</evidence>
<evidence type="ECO:0000256" key="6">
    <source>
        <dbReference type="RuleBase" id="RU368111"/>
    </source>
</evidence>
<evidence type="ECO:0000256" key="7">
    <source>
        <dbReference type="SAM" id="MobiDB-lite"/>
    </source>
</evidence>
<dbReference type="GO" id="GO:0005576">
    <property type="term" value="C:extracellular region"/>
    <property type="evidence" value="ECO:0007669"/>
    <property type="project" value="UniProtKB-SubCell"/>
</dbReference>
<feature type="compositionally biased region" description="Low complexity" evidence="7">
    <location>
        <begin position="139"/>
        <end position="158"/>
    </location>
</feature>
<dbReference type="GO" id="GO:0052040">
    <property type="term" value="P:symbiont-mediated perturbation of host programmed cell death"/>
    <property type="evidence" value="ECO:0007669"/>
    <property type="project" value="UniProtKB-UniRule"/>
</dbReference>
<dbReference type="Pfam" id="PF00964">
    <property type="entry name" value="Elicitin"/>
    <property type="match status" value="1"/>
</dbReference>
<dbReference type="SMART" id="SM01187">
    <property type="entry name" value="Elicitin"/>
    <property type="match status" value="1"/>
</dbReference>
<keyword evidence="10" id="KW-1185">Reference proteome</keyword>
<protein>
    <recommendedName>
        <fullName evidence="6">Elicitin</fullName>
    </recommendedName>
</protein>
<keyword evidence="3 6" id="KW-0964">Secreted</keyword>
<dbReference type="Proteomes" id="UP001165083">
    <property type="component" value="Unassembled WGS sequence"/>
</dbReference>
<evidence type="ECO:0000256" key="2">
    <source>
        <dbReference type="ARBA" id="ARBA00009544"/>
    </source>
</evidence>
<feature type="compositionally biased region" description="Acidic residues" evidence="7">
    <location>
        <begin position="124"/>
        <end position="133"/>
    </location>
</feature>
<feature type="signal peptide" evidence="8">
    <location>
        <begin position="1"/>
        <end position="22"/>
    </location>
</feature>
<comment type="caution">
    <text evidence="9">The sequence shown here is derived from an EMBL/GenBank/DDBJ whole genome shotgun (WGS) entry which is preliminary data.</text>
</comment>
<evidence type="ECO:0000256" key="8">
    <source>
        <dbReference type="SAM" id="SignalP"/>
    </source>
</evidence>
<reference evidence="9" key="1">
    <citation type="submission" date="2023-04" db="EMBL/GenBank/DDBJ databases">
        <title>Phytophthora lilii NBRC 32176.</title>
        <authorList>
            <person name="Ichikawa N."/>
            <person name="Sato H."/>
            <person name="Tonouchi N."/>
        </authorList>
    </citation>
    <scope>NUCLEOTIDE SEQUENCE</scope>
    <source>
        <strain evidence="9">NBRC 32176</strain>
    </source>
</reference>
<dbReference type="InterPro" id="IPR002200">
    <property type="entry name" value="Elicitin"/>
</dbReference>
<feature type="chain" id="PRO_5040786587" description="Elicitin" evidence="8">
    <location>
        <begin position="23"/>
        <end position="181"/>
    </location>
</feature>